<sequence length="122" mass="13609">MGKDGAHESVVGLFDELINNNRFSEVKIIDSVDVRSQGLGIFPSALSWKTIERICYENNVDAIFALSFYDTDTKIDYKAVTIEVDGPLGIKNPAVEHHATIATLIKTGWNIHTCIVWYQPVV</sequence>
<dbReference type="InterPro" id="IPR045921">
    <property type="entry name" value="DUF6340"/>
</dbReference>
<dbReference type="Pfam" id="PF19867">
    <property type="entry name" value="DUF6340"/>
    <property type="match status" value="1"/>
</dbReference>
<organism evidence="1">
    <name type="scientific">marine sediment metagenome</name>
    <dbReference type="NCBI Taxonomy" id="412755"/>
    <lineage>
        <taxon>unclassified sequences</taxon>
        <taxon>metagenomes</taxon>
        <taxon>ecological metagenomes</taxon>
    </lineage>
</organism>
<dbReference type="EMBL" id="BART01019067">
    <property type="protein sequence ID" value="GAG81504.1"/>
    <property type="molecule type" value="Genomic_DNA"/>
</dbReference>
<name>X1AHQ2_9ZZZZ</name>
<protein>
    <submittedName>
        <fullName evidence="1">Uncharacterized protein</fullName>
    </submittedName>
</protein>
<comment type="caution">
    <text evidence="1">The sequence shown here is derived from an EMBL/GenBank/DDBJ whole genome shotgun (WGS) entry which is preliminary data.</text>
</comment>
<accession>X1AHQ2</accession>
<gene>
    <name evidence="1" type="ORF">S01H4_35795</name>
</gene>
<proteinExistence type="predicted"/>
<evidence type="ECO:0000313" key="1">
    <source>
        <dbReference type="EMBL" id="GAG81504.1"/>
    </source>
</evidence>
<dbReference type="AlphaFoldDB" id="X1AHQ2"/>
<reference evidence="1" key="1">
    <citation type="journal article" date="2014" name="Front. Microbiol.">
        <title>High frequency of phylogenetically diverse reductive dehalogenase-homologous genes in deep subseafloor sedimentary metagenomes.</title>
        <authorList>
            <person name="Kawai M."/>
            <person name="Futagami T."/>
            <person name="Toyoda A."/>
            <person name="Takaki Y."/>
            <person name="Nishi S."/>
            <person name="Hori S."/>
            <person name="Arai W."/>
            <person name="Tsubouchi T."/>
            <person name="Morono Y."/>
            <person name="Uchiyama I."/>
            <person name="Ito T."/>
            <person name="Fujiyama A."/>
            <person name="Inagaki F."/>
            <person name="Takami H."/>
        </authorList>
    </citation>
    <scope>NUCLEOTIDE SEQUENCE</scope>
    <source>
        <strain evidence="1">Expedition CK06-06</strain>
    </source>
</reference>